<feature type="domain" description="HTH marR-type" evidence="1">
    <location>
        <begin position="13"/>
        <end position="146"/>
    </location>
</feature>
<dbReference type="PANTHER" id="PTHR33164">
    <property type="entry name" value="TRANSCRIPTIONAL REGULATOR, MARR FAMILY"/>
    <property type="match status" value="1"/>
</dbReference>
<evidence type="ECO:0000259" key="1">
    <source>
        <dbReference type="PROSITE" id="PS50995"/>
    </source>
</evidence>
<dbReference type="PANTHER" id="PTHR33164:SF43">
    <property type="entry name" value="HTH-TYPE TRANSCRIPTIONAL REPRESSOR YETL"/>
    <property type="match status" value="1"/>
</dbReference>
<evidence type="ECO:0000313" key="3">
    <source>
        <dbReference type="Proteomes" id="UP000245080"/>
    </source>
</evidence>
<dbReference type="EMBL" id="QCXQ01000003">
    <property type="protein sequence ID" value="PWF99753.1"/>
    <property type="molecule type" value="Genomic_DNA"/>
</dbReference>
<dbReference type="GO" id="GO:0006950">
    <property type="term" value="P:response to stress"/>
    <property type="evidence" value="ECO:0007669"/>
    <property type="project" value="TreeGrafter"/>
</dbReference>
<accession>A0A2V1MXG9</accession>
<dbReference type="SMART" id="SM00347">
    <property type="entry name" value="HTH_MARR"/>
    <property type="match status" value="1"/>
</dbReference>
<organism evidence="2 3">
    <name type="scientific">Levilactobacillus bambusae</name>
    <dbReference type="NCBI Taxonomy" id="2024736"/>
    <lineage>
        <taxon>Bacteria</taxon>
        <taxon>Bacillati</taxon>
        <taxon>Bacillota</taxon>
        <taxon>Bacilli</taxon>
        <taxon>Lactobacillales</taxon>
        <taxon>Lactobacillaceae</taxon>
        <taxon>Levilactobacillus</taxon>
    </lineage>
</organism>
<keyword evidence="3" id="KW-1185">Reference proteome</keyword>
<dbReference type="InterPro" id="IPR036390">
    <property type="entry name" value="WH_DNA-bd_sf"/>
</dbReference>
<dbReference type="GO" id="GO:0003700">
    <property type="term" value="F:DNA-binding transcription factor activity"/>
    <property type="evidence" value="ECO:0007669"/>
    <property type="project" value="InterPro"/>
</dbReference>
<dbReference type="Pfam" id="PF12802">
    <property type="entry name" value="MarR_2"/>
    <property type="match status" value="1"/>
</dbReference>
<dbReference type="Gene3D" id="1.10.10.10">
    <property type="entry name" value="Winged helix-like DNA-binding domain superfamily/Winged helix DNA-binding domain"/>
    <property type="match status" value="1"/>
</dbReference>
<dbReference type="Proteomes" id="UP000245080">
    <property type="component" value="Unassembled WGS sequence"/>
</dbReference>
<reference evidence="2 3" key="1">
    <citation type="journal article" date="2018" name="Int. J. Syst. Evol. Microbiol.">
        <title>Lactobacillus bambusae sp. nov., isolated from a traditional fermented Ma-bamboo shoots of Taiwan.</title>
        <authorList>
            <person name="Wang L.-T."/>
        </authorList>
    </citation>
    <scope>NUCLEOTIDE SEQUENCE [LARGE SCALE GENOMIC DNA]</scope>
    <source>
        <strain evidence="2 3">BS-W1</strain>
    </source>
</reference>
<dbReference type="AlphaFoldDB" id="A0A2V1MXG9"/>
<proteinExistence type="predicted"/>
<protein>
    <submittedName>
        <fullName evidence="2">MarR family transcriptional regulator</fullName>
    </submittedName>
</protein>
<evidence type="ECO:0000313" key="2">
    <source>
        <dbReference type="EMBL" id="PWF99753.1"/>
    </source>
</evidence>
<dbReference type="InterPro" id="IPR000835">
    <property type="entry name" value="HTH_MarR-typ"/>
</dbReference>
<gene>
    <name evidence="2" type="ORF">DCM90_06745</name>
</gene>
<dbReference type="InterPro" id="IPR036388">
    <property type="entry name" value="WH-like_DNA-bd_sf"/>
</dbReference>
<name>A0A2V1MXG9_9LACO</name>
<comment type="caution">
    <text evidence="2">The sequence shown here is derived from an EMBL/GenBank/DDBJ whole genome shotgun (WGS) entry which is preliminary data.</text>
</comment>
<dbReference type="SUPFAM" id="SSF46785">
    <property type="entry name" value="Winged helix' DNA-binding domain"/>
    <property type="match status" value="1"/>
</dbReference>
<dbReference type="InterPro" id="IPR039422">
    <property type="entry name" value="MarR/SlyA-like"/>
</dbReference>
<dbReference type="PROSITE" id="PS50995">
    <property type="entry name" value="HTH_MARR_2"/>
    <property type="match status" value="1"/>
</dbReference>
<dbReference type="OrthoDB" id="3254893at2"/>
<sequence length="169" mass="19671">MAALKENENQELYAKFVETYLHTFKYLGELVSAGSETYQLSFETYLLLHLISQHSGEYTMGDVARIQRTSKSAVARQITTLLKRKFVIQDVDPTDRRVRHLRITPAGREADQGITTRNSEEFTHWLTVFGREEAVIMLDYIEQFNRRLEDMGINGLEDLRHQLPPHQDD</sequence>